<dbReference type="EMBL" id="MU007013">
    <property type="protein sequence ID" value="KAF2435578.1"/>
    <property type="molecule type" value="Genomic_DNA"/>
</dbReference>
<dbReference type="InterPro" id="IPR011990">
    <property type="entry name" value="TPR-like_helical_dom_sf"/>
</dbReference>
<dbReference type="PANTHER" id="PTHR24148">
    <property type="entry name" value="ANKYRIN REPEAT DOMAIN-CONTAINING PROTEIN 39 HOMOLOG-RELATED"/>
    <property type="match status" value="1"/>
</dbReference>
<comment type="caution">
    <text evidence="3">The sequence shown here is derived from an EMBL/GenBank/DDBJ whole genome shotgun (WGS) entry which is preliminary data.</text>
</comment>
<dbReference type="SUPFAM" id="SSF53474">
    <property type="entry name" value="alpha/beta-Hydrolases"/>
    <property type="match status" value="1"/>
</dbReference>
<evidence type="ECO:0000259" key="2">
    <source>
        <dbReference type="Pfam" id="PF06985"/>
    </source>
</evidence>
<dbReference type="InterPro" id="IPR010730">
    <property type="entry name" value="HET"/>
</dbReference>
<organism evidence="3 4">
    <name type="scientific">Tothia fuscella</name>
    <dbReference type="NCBI Taxonomy" id="1048955"/>
    <lineage>
        <taxon>Eukaryota</taxon>
        <taxon>Fungi</taxon>
        <taxon>Dikarya</taxon>
        <taxon>Ascomycota</taxon>
        <taxon>Pezizomycotina</taxon>
        <taxon>Dothideomycetes</taxon>
        <taxon>Pleosporomycetidae</taxon>
        <taxon>Venturiales</taxon>
        <taxon>Cylindrosympodiaceae</taxon>
        <taxon>Tothia</taxon>
    </lineage>
</organism>
<dbReference type="InterPro" id="IPR052895">
    <property type="entry name" value="HetReg/Transcr_Mod"/>
</dbReference>
<dbReference type="Pfam" id="PF13374">
    <property type="entry name" value="TPR_10"/>
    <property type="match status" value="2"/>
</dbReference>
<dbReference type="SUPFAM" id="SSF52540">
    <property type="entry name" value="P-loop containing nucleoside triphosphate hydrolases"/>
    <property type="match status" value="1"/>
</dbReference>
<dbReference type="Pfam" id="PF00931">
    <property type="entry name" value="NB-ARC"/>
    <property type="match status" value="1"/>
</dbReference>
<dbReference type="InterPro" id="IPR002182">
    <property type="entry name" value="NB-ARC"/>
</dbReference>
<dbReference type="Pfam" id="PF26639">
    <property type="entry name" value="Het-6_barrel"/>
    <property type="match status" value="1"/>
</dbReference>
<protein>
    <recommendedName>
        <fullName evidence="5">Heterokaryon incompatibility domain-containing protein</fullName>
    </recommendedName>
</protein>
<evidence type="ECO:0000313" key="3">
    <source>
        <dbReference type="EMBL" id="KAF2435578.1"/>
    </source>
</evidence>
<feature type="domain" description="Heterokaryon incompatibility" evidence="2">
    <location>
        <begin position="1190"/>
        <end position="1346"/>
    </location>
</feature>
<evidence type="ECO:0000313" key="4">
    <source>
        <dbReference type="Proteomes" id="UP000800235"/>
    </source>
</evidence>
<keyword evidence="4" id="KW-1185">Reference proteome</keyword>
<dbReference type="InterPro" id="IPR029058">
    <property type="entry name" value="AB_hydrolase_fold"/>
</dbReference>
<dbReference type="OrthoDB" id="5086500at2759"/>
<dbReference type="Gene3D" id="3.40.50.300">
    <property type="entry name" value="P-loop containing nucleotide triphosphate hydrolases"/>
    <property type="match status" value="1"/>
</dbReference>
<evidence type="ECO:0000259" key="1">
    <source>
        <dbReference type="Pfam" id="PF00931"/>
    </source>
</evidence>
<dbReference type="GO" id="GO:0043531">
    <property type="term" value="F:ADP binding"/>
    <property type="evidence" value="ECO:0007669"/>
    <property type="project" value="InterPro"/>
</dbReference>
<evidence type="ECO:0008006" key="5">
    <source>
        <dbReference type="Google" id="ProtNLM"/>
    </source>
</evidence>
<name>A0A9P4U406_9PEZI</name>
<dbReference type="InterPro" id="IPR027417">
    <property type="entry name" value="P-loop_NTPase"/>
</dbReference>
<feature type="domain" description="NB-ARC" evidence="1">
    <location>
        <begin position="351"/>
        <end position="494"/>
    </location>
</feature>
<dbReference type="Gene3D" id="1.25.40.10">
    <property type="entry name" value="Tetratricopeptide repeat domain"/>
    <property type="match status" value="2"/>
</dbReference>
<dbReference type="Proteomes" id="UP000800235">
    <property type="component" value="Unassembled WGS sequence"/>
</dbReference>
<dbReference type="Pfam" id="PF06985">
    <property type="entry name" value="HET"/>
    <property type="match status" value="1"/>
</dbReference>
<sequence>MPVTVLCEPSPAHGDKAPLLDIIAVHGLYEGAVQTWTDRQTNVLWLRDLFPYCAYGARILLYHYNADVLASPGEANADEILPYATAMVTEISAHRSAEGAYLRPIIFVSHGFGGLLVKRALVFSRERQIQVEEPLRMVYMSTFALIFMGTPHEGMRKQSILFLVLGQAAPPSQFVINLLEGSEMIKEVTTMFSPIRGEFRISNFWEEYKTFIGTNEEYIVTQNSAAPGWEDVHKHGIKANHSDMVKMRTVDDHKYQDLKRTLEKYSRDAADYGGKRWLGRDTVLNKSSVEDLNDRYQTPLDDVPINDTFTTDINKWFLVDRSPTIYFTGRETHARIMKNKFTNTQRQKGRKSHPIYVIYGLGGSGKTQFCLKYVHDNRQRYWGVFWIDASTVENAEASFGNIDQHVRKGVNHSREASYSAAMHWLLQCRKPWLLILDNADDPDMDISRYIPAGTHGQILITTRNPNIIEHATAGHLRFRGMDPEEGINLLLKAAAPVGRTDNPSPQSRTLAKGIASELGYLALPLALAGATIRRRIHTLERYLQHYLSHRKDMLSRPPIQGAEDVNIIATWEIPFQRIQKIADRPSIEHRDAVDLLHMFAFMHFESIHEEIFQRAWSAIEESQVDFTSFPSILQPGRRENFTVRMRSAIGVLSDYSIVDYEYATRVCMLHPVVHAWAQERLDLSTQQKWLDCTFSVIGMSISERMEASGRGFRQRLIPHLDSCLRILRHQCPSFPATLSQAVDTEKFARVYAENGQWSIARELYIKVIGLRTKLLGRWHEATLRAHKFLGDTYWNLFELEPLIKQQRWMLVVLWFVRPSIWHWFGMTLLFPNHIAYCLALDDLTQSLWLVGMRDWSRYTGERAVKGLVKHLGEEDPKTLTAMFNLGRTYIHLGKHEAARAMILNVLKKRKRFFGMDHFDTLMVRNELGVLLYECGRNLHLAERLVSNVLRSRKKLLGEEHAYTLWSVNDVSKIVCERGRPTEAVKMLQDIIPTVTRTLGENHPGMTMTKANLTKAYARCGDWASAEEILRPLLNSIPPNHPDWIRSKYGYICIQFRLEKYDQVEKDCTDILAHFQKSRLLPMSDPRAIAFAEKLLSVFRIRNGLAEIEQLKKQVPLLNEDRLVGKQFDVYATSAASTASSVKTHRSSTRYEYMPLLSESSFRVLELSPGRLDEELKYTLSIEDWTQSPAYEAMSYAWGDAKVKLSTSCDDQSLEITRNLYEALLRLRYEDKPRRLWADAICINQTNLEERGQQVGVMRQIYRNAQNVIVWLGQDEENQASEAASFICTLTETLTRTPSGHMRNIKDMDNLWEMTSHTVPIEEDAPWLAVGWYFSRPWFQRLWVFQEVNSNTNVDVICGHTCLSWDAVGLAATYMKRWPILRDKIAQMEGCFWYNAYIMRSRHHQATMSAASMLSQGQNFVTTDSRDRIFALLGTRPLRAWEKTLKPDYWRHTRESLYLEVARRCLLEERDTSFLSYVQHSRTMTMEGLPTWVPEWDQDLVRVPIATPNGNWAACGDSTVKVEFVGEGDVLMLHGIVFDKACQKWDIDRDEMFCSNEQFSNDQEEDTVCPLLELWHKQTHQKHTLYPSVRSKLEAFAASFVFGYRATYGNDYRARMMADFTAYAAHVNAPSSQHASGAANIFSELHSERPDSDWRNYIEIAHKLSHGRSLFITSKGYLGIAPNTMEDGDVVCILHGFKVPYILRSVNGPGHYVLIGDAYIHGIMDGEVMAQISSGDLKEEVCWIH</sequence>
<gene>
    <name evidence="3" type="ORF">EJ08DRAFT_604586</name>
</gene>
<accession>A0A9P4U406</accession>
<proteinExistence type="predicted"/>
<dbReference type="PANTHER" id="PTHR24148:SF64">
    <property type="entry name" value="HETEROKARYON INCOMPATIBILITY DOMAIN-CONTAINING PROTEIN"/>
    <property type="match status" value="1"/>
</dbReference>
<reference evidence="3" key="1">
    <citation type="journal article" date="2020" name="Stud. Mycol.">
        <title>101 Dothideomycetes genomes: a test case for predicting lifestyles and emergence of pathogens.</title>
        <authorList>
            <person name="Haridas S."/>
            <person name="Albert R."/>
            <person name="Binder M."/>
            <person name="Bloem J."/>
            <person name="Labutti K."/>
            <person name="Salamov A."/>
            <person name="Andreopoulos B."/>
            <person name="Baker S."/>
            <person name="Barry K."/>
            <person name="Bills G."/>
            <person name="Bluhm B."/>
            <person name="Cannon C."/>
            <person name="Castanera R."/>
            <person name="Culley D."/>
            <person name="Daum C."/>
            <person name="Ezra D."/>
            <person name="Gonzalez J."/>
            <person name="Henrissat B."/>
            <person name="Kuo A."/>
            <person name="Liang C."/>
            <person name="Lipzen A."/>
            <person name="Lutzoni F."/>
            <person name="Magnuson J."/>
            <person name="Mondo S."/>
            <person name="Nolan M."/>
            <person name="Ohm R."/>
            <person name="Pangilinan J."/>
            <person name="Park H.-J."/>
            <person name="Ramirez L."/>
            <person name="Alfaro M."/>
            <person name="Sun H."/>
            <person name="Tritt A."/>
            <person name="Yoshinaga Y."/>
            <person name="Zwiers L.-H."/>
            <person name="Turgeon B."/>
            <person name="Goodwin S."/>
            <person name="Spatafora J."/>
            <person name="Crous P."/>
            <person name="Grigoriev I."/>
        </authorList>
    </citation>
    <scope>NUCLEOTIDE SEQUENCE</scope>
    <source>
        <strain evidence="3">CBS 130266</strain>
    </source>
</reference>
<dbReference type="SUPFAM" id="SSF48452">
    <property type="entry name" value="TPR-like"/>
    <property type="match status" value="2"/>
</dbReference>